<protein>
    <submittedName>
        <fullName evidence="1">Uncharacterized protein</fullName>
    </submittedName>
</protein>
<name>A0ABP8APB3_9ACTN</name>
<comment type="caution">
    <text evidence="1">The sequence shown here is derived from an EMBL/GenBank/DDBJ whole genome shotgun (WGS) entry which is preliminary data.</text>
</comment>
<evidence type="ECO:0000313" key="1">
    <source>
        <dbReference type="EMBL" id="GAA4187057.1"/>
    </source>
</evidence>
<accession>A0ABP8APB3</accession>
<reference evidence="2" key="1">
    <citation type="journal article" date="2019" name="Int. J. Syst. Evol. Microbiol.">
        <title>The Global Catalogue of Microorganisms (GCM) 10K type strain sequencing project: providing services to taxonomists for standard genome sequencing and annotation.</title>
        <authorList>
            <consortium name="The Broad Institute Genomics Platform"/>
            <consortium name="The Broad Institute Genome Sequencing Center for Infectious Disease"/>
            <person name="Wu L."/>
            <person name="Ma J."/>
        </authorList>
    </citation>
    <scope>NUCLEOTIDE SEQUENCE [LARGE SCALE GENOMIC DNA]</scope>
    <source>
        <strain evidence="2">JCM 17388</strain>
    </source>
</reference>
<evidence type="ECO:0000313" key="2">
    <source>
        <dbReference type="Proteomes" id="UP001501251"/>
    </source>
</evidence>
<gene>
    <name evidence="1" type="ORF">GCM10022252_19940</name>
</gene>
<keyword evidence="2" id="KW-1185">Reference proteome</keyword>
<proteinExistence type="predicted"/>
<dbReference type="Proteomes" id="UP001501251">
    <property type="component" value="Unassembled WGS sequence"/>
</dbReference>
<dbReference type="EMBL" id="BAABAQ010000003">
    <property type="protein sequence ID" value="GAA4187057.1"/>
    <property type="molecule type" value="Genomic_DNA"/>
</dbReference>
<dbReference type="RefSeq" id="WP_344917375.1">
    <property type="nucleotide sequence ID" value="NZ_BAABAQ010000003.1"/>
</dbReference>
<organism evidence="1 2">
    <name type="scientific">Streptosporangium oxazolinicum</name>
    <dbReference type="NCBI Taxonomy" id="909287"/>
    <lineage>
        <taxon>Bacteria</taxon>
        <taxon>Bacillati</taxon>
        <taxon>Actinomycetota</taxon>
        <taxon>Actinomycetes</taxon>
        <taxon>Streptosporangiales</taxon>
        <taxon>Streptosporangiaceae</taxon>
        <taxon>Streptosporangium</taxon>
    </lineage>
</organism>
<sequence>MRNPIARAQQVQQTYRKAKVSDGDNAEIASDIIADQLRTLPGDEWERVIRNAVRNAHEEIHGDSTALNIELWIDGLAYTVAECNEEELAI</sequence>